<keyword evidence="2" id="KW-0472">Membrane</keyword>
<evidence type="ECO:0000256" key="2">
    <source>
        <dbReference type="SAM" id="Phobius"/>
    </source>
</evidence>
<protein>
    <recommendedName>
        <fullName evidence="5">G-protein coupled receptors family 1 profile domain-containing protein</fullName>
    </recommendedName>
</protein>
<feature type="transmembrane region" description="Helical" evidence="2">
    <location>
        <begin position="203"/>
        <end position="228"/>
    </location>
</feature>
<accession>A0A6A5CCD6</accession>
<dbReference type="RefSeq" id="XP_044569465.1">
    <property type="nucleotide sequence ID" value="XM_044710153.1"/>
</dbReference>
<name>A0A6A5CCD6_NAEFO</name>
<keyword evidence="2" id="KW-1133">Transmembrane helix</keyword>
<dbReference type="Proteomes" id="UP000444721">
    <property type="component" value="Unassembled WGS sequence"/>
</dbReference>
<dbReference type="GeneID" id="68107869"/>
<gene>
    <name evidence="3" type="ORF">FDP41_000651</name>
</gene>
<evidence type="ECO:0000313" key="4">
    <source>
        <dbReference type="Proteomes" id="UP000444721"/>
    </source>
</evidence>
<feature type="region of interest" description="Disordered" evidence="1">
    <location>
        <begin position="345"/>
        <end position="364"/>
    </location>
</feature>
<feature type="transmembrane region" description="Helical" evidence="2">
    <location>
        <begin position="38"/>
        <end position="63"/>
    </location>
</feature>
<keyword evidence="2" id="KW-0812">Transmembrane</keyword>
<dbReference type="VEuPathDB" id="AmoebaDB:NF0092790"/>
<comment type="caution">
    <text evidence="3">The sequence shown here is derived from an EMBL/GenBank/DDBJ whole genome shotgun (WGS) entry which is preliminary data.</text>
</comment>
<dbReference type="AlphaFoldDB" id="A0A6A5CCD6"/>
<organism evidence="3 4">
    <name type="scientific">Naegleria fowleri</name>
    <name type="common">Brain eating amoeba</name>
    <dbReference type="NCBI Taxonomy" id="5763"/>
    <lineage>
        <taxon>Eukaryota</taxon>
        <taxon>Discoba</taxon>
        <taxon>Heterolobosea</taxon>
        <taxon>Tetramitia</taxon>
        <taxon>Eutetramitia</taxon>
        <taxon>Vahlkampfiidae</taxon>
        <taxon>Naegleria</taxon>
    </lineage>
</organism>
<proteinExistence type="predicted"/>
<evidence type="ECO:0000256" key="1">
    <source>
        <dbReference type="SAM" id="MobiDB-lite"/>
    </source>
</evidence>
<sequence>MNPTSPSVIHTTLSDGNNTSPNNNTRNSSIALFSTESYIILAFNYPFLLLFVALLLITFVSYMIQRSHMKRNQHVLFSLLFVLEGFVCANILTRTSSEYGILHPDPEVGIEIKAVIKIFDRCLANSAMLMEILIMCHISYVFCRTCRSVGTLSAVNFKRMRRFFIIFILVFTILFVVLNLLVFTVGIAIAADAHYVNVILPATVALVTVMTFLFFVSSIVVVVAINIIGRKLQHYLVESQNRIIMSLKDESTLQSKNTNIESVQTYMIKKSALRKSMLIQYGLSASLLVQCIGFLFIPAQIFKTILASVFHFIFNLGIFIFIVLILCIYNPLKQVTKSFSEGGDFSQSSGANGPTELPTKRPTTTALDRVERCNSFISSPDSKEFNQEQEIQVVTTSTCSGLVSEGSDVPTPIKCELIQ</sequence>
<keyword evidence="4" id="KW-1185">Reference proteome</keyword>
<evidence type="ECO:0000313" key="3">
    <source>
        <dbReference type="EMBL" id="KAF0984752.1"/>
    </source>
</evidence>
<dbReference type="VEuPathDB" id="AmoebaDB:NfTy_030970"/>
<feature type="transmembrane region" description="Helical" evidence="2">
    <location>
        <begin position="75"/>
        <end position="93"/>
    </location>
</feature>
<feature type="compositionally biased region" description="Polar residues" evidence="1">
    <location>
        <begin position="1"/>
        <end position="16"/>
    </location>
</feature>
<dbReference type="EMBL" id="VFQX01000002">
    <property type="protein sequence ID" value="KAF0984752.1"/>
    <property type="molecule type" value="Genomic_DNA"/>
</dbReference>
<feature type="transmembrane region" description="Helical" evidence="2">
    <location>
        <begin position="305"/>
        <end position="329"/>
    </location>
</feature>
<feature type="transmembrane region" description="Helical" evidence="2">
    <location>
        <begin position="123"/>
        <end position="143"/>
    </location>
</feature>
<evidence type="ECO:0008006" key="5">
    <source>
        <dbReference type="Google" id="ProtNLM"/>
    </source>
</evidence>
<feature type="transmembrane region" description="Helical" evidence="2">
    <location>
        <begin position="163"/>
        <end position="191"/>
    </location>
</feature>
<reference evidence="3 4" key="1">
    <citation type="journal article" date="2019" name="Sci. Rep.">
        <title>Nanopore sequencing improves the draft genome of the human pathogenic amoeba Naegleria fowleri.</title>
        <authorList>
            <person name="Liechti N."/>
            <person name="Schurch N."/>
            <person name="Bruggmann R."/>
            <person name="Wittwer M."/>
        </authorList>
    </citation>
    <scope>NUCLEOTIDE SEQUENCE [LARGE SCALE GENOMIC DNA]</scope>
    <source>
        <strain evidence="3 4">ATCC 30894</strain>
    </source>
</reference>
<feature type="region of interest" description="Disordered" evidence="1">
    <location>
        <begin position="1"/>
        <end position="22"/>
    </location>
</feature>
<dbReference type="VEuPathDB" id="AmoebaDB:FDP41_000651"/>
<feature type="transmembrane region" description="Helical" evidence="2">
    <location>
        <begin position="278"/>
        <end position="299"/>
    </location>
</feature>